<dbReference type="EMBL" id="JBHSQO010000028">
    <property type="protein sequence ID" value="MFC6092373.1"/>
    <property type="molecule type" value="Genomic_DNA"/>
</dbReference>
<keyword evidence="2" id="KW-0546">Nucleotide metabolism</keyword>
<evidence type="ECO:0000313" key="4">
    <source>
        <dbReference type="Proteomes" id="UP001596220"/>
    </source>
</evidence>
<keyword evidence="4" id="KW-1185">Reference proteome</keyword>
<reference evidence="4" key="1">
    <citation type="journal article" date="2019" name="Int. J. Syst. Evol. Microbiol.">
        <title>The Global Catalogue of Microorganisms (GCM) 10K type strain sequencing project: providing services to taxonomists for standard genome sequencing and annotation.</title>
        <authorList>
            <consortium name="The Broad Institute Genomics Platform"/>
            <consortium name="The Broad Institute Genome Sequencing Center for Infectious Disease"/>
            <person name="Wu L."/>
            <person name="Ma J."/>
        </authorList>
    </citation>
    <scope>NUCLEOTIDE SEQUENCE [LARGE SCALE GENOMIC DNA]</scope>
    <source>
        <strain evidence="4">CGMCC 4.7246</strain>
    </source>
</reference>
<evidence type="ECO:0000256" key="1">
    <source>
        <dbReference type="ARBA" id="ARBA00022801"/>
    </source>
</evidence>
<dbReference type="InterPro" id="IPR036157">
    <property type="entry name" value="dUTPase-like_sf"/>
</dbReference>
<evidence type="ECO:0000313" key="3">
    <source>
        <dbReference type="EMBL" id="MFC6092373.1"/>
    </source>
</evidence>
<dbReference type="Pfam" id="PF22769">
    <property type="entry name" value="DCD"/>
    <property type="match status" value="1"/>
</dbReference>
<evidence type="ECO:0000256" key="2">
    <source>
        <dbReference type="ARBA" id="ARBA00023080"/>
    </source>
</evidence>
<organism evidence="3 4">
    <name type="scientific">Saccharothrix lopnurensis</name>
    <dbReference type="NCBI Taxonomy" id="1670621"/>
    <lineage>
        <taxon>Bacteria</taxon>
        <taxon>Bacillati</taxon>
        <taxon>Actinomycetota</taxon>
        <taxon>Actinomycetes</taxon>
        <taxon>Pseudonocardiales</taxon>
        <taxon>Pseudonocardiaceae</taxon>
        <taxon>Saccharothrix</taxon>
    </lineage>
</organism>
<sequence length="182" mass="20752">MILTGPEIEKQVAAGRIRIEPFDPSRLSPNSYDFLLGDEICWYVDEVLDCRVENKVRYATIPEHGTVLEPGRIYLAGTAERMGSEHYVPIIRARSSIARLGLFIHVTADLIDIGSINNWTLQLHAVQPVRVYPGMRIGQVTFWSVEGEIELYRGKYQHSRRPMPSMIHRDFSDEELTTQPVG</sequence>
<dbReference type="InterPro" id="IPR033704">
    <property type="entry name" value="dUTPase_trimeric"/>
</dbReference>
<protein>
    <submittedName>
        <fullName evidence="3">dCTP deaminase</fullName>
        <ecNumber evidence="3">3.5.4.13</ecNumber>
    </submittedName>
</protein>
<dbReference type="InterPro" id="IPR011962">
    <property type="entry name" value="dCTP_deaminase"/>
</dbReference>
<dbReference type="PANTHER" id="PTHR42680">
    <property type="entry name" value="DCTP DEAMINASE"/>
    <property type="match status" value="1"/>
</dbReference>
<accession>A0ABW1PBE9</accession>
<dbReference type="Gene3D" id="2.70.40.10">
    <property type="match status" value="1"/>
</dbReference>
<dbReference type="CDD" id="cd07557">
    <property type="entry name" value="trimeric_dUTPase"/>
    <property type="match status" value="1"/>
</dbReference>
<comment type="caution">
    <text evidence="3">The sequence shown here is derived from an EMBL/GenBank/DDBJ whole genome shotgun (WGS) entry which is preliminary data.</text>
</comment>
<dbReference type="Proteomes" id="UP001596220">
    <property type="component" value="Unassembled WGS sequence"/>
</dbReference>
<dbReference type="GO" id="GO:0008829">
    <property type="term" value="F:dCTP deaminase activity"/>
    <property type="evidence" value="ECO:0007669"/>
    <property type="project" value="UniProtKB-EC"/>
</dbReference>
<name>A0ABW1PBE9_9PSEU</name>
<keyword evidence="1 3" id="KW-0378">Hydrolase</keyword>
<proteinExistence type="predicted"/>
<dbReference type="NCBIfam" id="TIGR02274">
    <property type="entry name" value="dCTP_deam"/>
    <property type="match status" value="1"/>
</dbReference>
<dbReference type="SUPFAM" id="SSF51283">
    <property type="entry name" value="dUTPase-like"/>
    <property type="match status" value="1"/>
</dbReference>
<dbReference type="EC" id="3.5.4.13" evidence="3"/>
<dbReference type="PANTHER" id="PTHR42680:SF3">
    <property type="entry name" value="DCTP DEAMINASE"/>
    <property type="match status" value="1"/>
</dbReference>
<gene>
    <name evidence="3" type="primary">dcd</name>
    <name evidence="3" type="ORF">ACFP3R_24140</name>
</gene>
<dbReference type="RefSeq" id="WP_380638666.1">
    <property type="nucleotide sequence ID" value="NZ_JBHSQO010000028.1"/>
</dbReference>